<dbReference type="Pfam" id="PF22938">
    <property type="entry name" value="Integrase_p58_C"/>
    <property type="match status" value="1"/>
</dbReference>
<dbReference type="AlphaFoldDB" id="A0A4Y2LSL0"/>
<feature type="domain" description="Integrase catalytic" evidence="2">
    <location>
        <begin position="1"/>
        <end position="66"/>
    </location>
</feature>
<dbReference type="SUPFAM" id="SSF53098">
    <property type="entry name" value="Ribonuclease H-like"/>
    <property type="match status" value="1"/>
</dbReference>
<keyword evidence="4" id="KW-1185">Reference proteome</keyword>
<protein>
    <recommendedName>
        <fullName evidence="2">Integrase catalytic domain-containing protein</fullName>
    </recommendedName>
</protein>
<name>A0A4Y2LSL0_ARAVE</name>
<dbReference type="InterPro" id="IPR050951">
    <property type="entry name" value="Retrovirus_Pol_polyprotein"/>
</dbReference>
<evidence type="ECO:0000259" key="2">
    <source>
        <dbReference type="PROSITE" id="PS50994"/>
    </source>
</evidence>
<proteinExistence type="predicted"/>
<dbReference type="InterPro" id="IPR001584">
    <property type="entry name" value="Integrase_cat-core"/>
</dbReference>
<dbReference type="InterPro" id="IPR012337">
    <property type="entry name" value="RNaseH-like_sf"/>
</dbReference>
<reference evidence="3 4" key="1">
    <citation type="journal article" date="2019" name="Sci. Rep.">
        <title>Orb-weaving spider Araneus ventricosus genome elucidates the spidroin gene catalogue.</title>
        <authorList>
            <person name="Kono N."/>
            <person name="Nakamura H."/>
            <person name="Ohtoshi R."/>
            <person name="Moran D.A.P."/>
            <person name="Shinohara A."/>
            <person name="Yoshida Y."/>
            <person name="Fujiwara M."/>
            <person name="Mori M."/>
            <person name="Tomita M."/>
            <person name="Arakawa K."/>
        </authorList>
    </citation>
    <scope>NUCLEOTIDE SEQUENCE [LARGE SCALE GENOMIC DNA]</scope>
</reference>
<dbReference type="PANTHER" id="PTHR37984:SF5">
    <property type="entry name" value="PROTEIN NYNRIN-LIKE"/>
    <property type="match status" value="1"/>
</dbReference>
<dbReference type="GO" id="GO:0003676">
    <property type="term" value="F:nucleic acid binding"/>
    <property type="evidence" value="ECO:0007669"/>
    <property type="project" value="InterPro"/>
</dbReference>
<dbReference type="InterPro" id="IPR036397">
    <property type="entry name" value="RNaseH_sf"/>
</dbReference>
<feature type="region of interest" description="Disordered" evidence="1">
    <location>
        <begin position="199"/>
        <end position="243"/>
    </location>
</feature>
<evidence type="ECO:0000256" key="1">
    <source>
        <dbReference type="SAM" id="MobiDB-lite"/>
    </source>
</evidence>
<dbReference type="EMBL" id="BGPR01006251">
    <property type="protein sequence ID" value="GBN17394.1"/>
    <property type="molecule type" value="Genomic_DNA"/>
</dbReference>
<sequence length="243" mass="28319">MTTEYHPQTNGLTERFNKTLADMLSMYVDIEQRNWDQILPFVTFAYNTARQETTGLTPFYLLHGREAETTLDTIFPYSPDGATQDYLQHLLNQTEESRQLARLRILEAQQKDRRIYDANHRPVNYNPGDLVWIFTPVRKVGLSEKLLKKYSGPYQVVRKLSEVTYEVQDFDPLTTKRKIKDIMHVVRMKPYYDPDMQKDCLEDSPKIIQDTNPPRAEPESTSPEEKRMTYTGPATCSRAELAS</sequence>
<dbReference type="InterPro" id="IPR054465">
    <property type="entry name" value="Integrase_p58-like_C"/>
</dbReference>
<dbReference type="PROSITE" id="PS50994">
    <property type="entry name" value="INTEGRASE"/>
    <property type="match status" value="1"/>
</dbReference>
<dbReference type="GO" id="GO:0015074">
    <property type="term" value="P:DNA integration"/>
    <property type="evidence" value="ECO:0007669"/>
    <property type="project" value="InterPro"/>
</dbReference>
<comment type="caution">
    <text evidence="3">The sequence shown here is derived from an EMBL/GenBank/DDBJ whole genome shotgun (WGS) entry which is preliminary data.</text>
</comment>
<dbReference type="PANTHER" id="PTHR37984">
    <property type="entry name" value="PROTEIN CBG26694"/>
    <property type="match status" value="1"/>
</dbReference>
<evidence type="ECO:0000313" key="3">
    <source>
        <dbReference type="EMBL" id="GBN17394.1"/>
    </source>
</evidence>
<dbReference type="OrthoDB" id="6428870at2759"/>
<dbReference type="Proteomes" id="UP000499080">
    <property type="component" value="Unassembled WGS sequence"/>
</dbReference>
<gene>
    <name evidence="3" type="ORF">AVEN_114704_1</name>
</gene>
<dbReference type="Gene3D" id="3.30.420.10">
    <property type="entry name" value="Ribonuclease H-like superfamily/Ribonuclease H"/>
    <property type="match status" value="1"/>
</dbReference>
<evidence type="ECO:0000313" key="4">
    <source>
        <dbReference type="Proteomes" id="UP000499080"/>
    </source>
</evidence>
<organism evidence="3 4">
    <name type="scientific">Araneus ventricosus</name>
    <name type="common">Orbweaver spider</name>
    <name type="synonym">Epeira ventricosa</name>
    <dbReference type="NCBI Taxonomy" id="182803"/>
    <lineage>
        <taxon>Eukaryota</taxon>
        <taxon>Metazoa</taxon>
        <taxon>Ecdysozoa</taxon>
        <taxon>Arthropoda</taxon>
        <taxon>Chelicerata</taxon>
        <taxon>Arachnida</taxon>
        <taxon>Araneae</taxon>
        <taxon>Araneomorphae</taxon>
        <taxon>Entelegynae</taxon>
        <taxon>Araneoidea</taxon>
        <taxon>Araneidae</taxon>
        <taxon>Araneus</taxon>
    </lineage>
</organism>
<accession>A0A4Y2LSL0</accession>